<dbReference type="Gene3D" id="1.10.1070.11">
    <property type="entry name" value="Phosphatidylinositol 3-/4-kinase, catalytic domain"/>
    <property type="match status" value="1"/>
</dbReference>
<dbReference type="CDD" id="cd00896">
    <property type="entry name" value="PI3Kc_III"/>
    <property type="match status" value="1"/>
</dbReference>
<dbReference type="PROSITE" id="PS00916">
    <property type="entry name" value="PI3_4_KINASE_2"/>
    <property type="match status" value="1"/>
</dbReference>
<evidence type="ECO:0000259" key="8">
    <source>
        <dbReference type="PROSITE" id="PS50290"/>
    </source>
</evidence>
<dbReference type="PROSITE" id="PS51545">
    <property type="entry name" value="PIK_HELICAL"/>
    <property type="match status" value="1"/>
</dbReference>
<evidence type="ECO:0000256" key="7">
    <source>
        <dbReference type="PIRNR" id="PIRNR000587"/>
    </source>
</evidence>
<proteinExistence type="inferred from homology"/>
<dbReference type="VEuPathDB" id="FungiDB:BDEG_28085"/>
<dbReference type="InterPro" id="IPR001263">
    <property type="entry name" value="PI3K_accessory_dom"/>
</dbReference>
<dbReference type="EC" id="2.7.1.137" evidence="7"/>
<dbReference type="PANTHER" id="PTHR10048">
    <property type="entry name" value="PHOSPHATIDYLINOSITOL KINASE"/>
    <property type="match status" value="1"/>
</dbReference>
<dbReference type="GO" id="GO:0034271">
    <property type="term" value="C:phosphatidylinositol 3-kinase complex, class III, type I"/>
    <property type="evidence" value="ECO:0007669"/>
    <property type="project" value="TreeGrafter"/>
</dbReference>
<evidence type="ECO:0000256" key="2">
    <source>
        <dbReference type="ARBA" id="ARBA00022679"/>
    </source>
</evidence>
<dbReference type="GO" id="GO:0005777">
    <property type="term" value="C:peroxisome"/>
    <property type="evidence" value="ECO:0007669"/>
    <property type="project" value="TreeGrafter"/>
</dbReference>
<gene>
    <name evidence="11" type="ORF">BDEG_28085</name>
</gene>
<dbReference type="GO" id="GO:0005768">
    <property type="term" value="C:endosome"/>
    <property type="evidence" value="ECO:0007669"/>
    <property type="project" value="TreeGrafter"/>
</dbReference>
<dbReference type="FunFam" id="3.30.1010.10:FF:000002">
    <property type="entry name" value="Phosphatidylinositol 3-kinase catalytic subunit type 3"/>
    <property type="match status" value="1"/>
</dbReference>
<dbReference type="GO" id="GO:0005524">
    <property type="term" value="F:ATP binding"/>
    <property type="evidence" value="ECO:0007669"/>
    <property type="project" value="UniProtKB-UniRule"/>
</dbReference>
<dbReference type="FunFam" id="1.10.1070.11:FF:000042">
    <property type="entry name" value="Phosphatidylinositol 3-kinase VPS34"/>
    <property type="match status" value="1"/>
</dbReference>
<dbReference type="PROSITE" id="PS51547">
    <property type="entry name" value="C2_PI3K"/>
    <property type="match status" value="1"/>
</dbReference>
<dbReference type="InterPro" id="IPR015433">
    <property type="entry name" value="PI3/4_kinase"/>
</dbReference>
<dbReference type="InterPro" id="IPR008290">
    <property type="entry name" value="PI3K_Vps34"/>
</dbReference>
<reference evidence="11 12" key="2">
    <citation type="submission" date="2016-05" db="EMBL/GenBank/DDBJ databases">
        <title>Lineage-specific infection strategies underlie the spectrum of fungal disease in amphibians.</title>
        <authorList>
            <person name="Cuomo C.A."/>
            <person name="Farrer R.A."/>
            <person name="James T."/>
            <person name="Longcore J."/>
            <person name="Birren B."/>
        </authorList>
    </citation>
    <scope>NUCLEOTIDE SEQUENCE [LARGE SCALE GENOMIC DNA]</scope>
    <source>
        <strain evidence="11 12">JEL423</strain>
    </source>
</reference>
<dbReference type="Pfam" id="PF00613">
    <property type="entry name" value="PI3Ka"/>
    <property type="match status" value="1"/>
</dbReference>
<evidence type="ECO:0000256" key="4">
    <source>
        <dbReference type="ARBA" id="ARBA00022777"/>
    </source>
</evidence>
<sequence length="851" mass="97107">MSASNSFGNYTGFGVPNGSSTASSSNASSTERTQISDFSYCLSSELDINVVFKIGSIEGYRPKVALSRMLKDPYLRVGPDCDASLDSASGTDIYISIQPFAENKPLALPIRTSFKPMERTVQWDEWIELPLKYSNMPATTQLAFTLWDVYAPRKPIAIGGTTFPLFGKSNTLRKGKHKLYLSPWMEADGSTPTKTPPKMGKSTEMDRIEKVMRKYQRDDIPKLDWVDQLTFCEIERIKANETATLRNLYLYIDLPQFDFPIVFNEKEYHFALNVVLRSLDSKLVSIFDPESLNENPIENKHRKLARSHRNGPLDRELKPNAKLRDDLNKILRYSPTKTLTAEEKDLLWKFRFYLTRDKKALTKFLKCVIWTDPTEAKQAVELLNVWVDIDVEDALELLGPTFSDTNVRSFAVFQLKKADDEELQLYLLQLVQALKFEYLEKKVSILESPLVEFLIERGIQNPILGNYLHWYLMVECEDKVIGKIYAKVAFQYMTAMIETPDGVHRRDILRRQGELVATIARISKELRTGKEPRPRKIEKLREFIADSKNGLLSFPPLPLPLDAQIQVTGLIPEKANVFKSQLLPLHLTFSCLDGSEYSIIFKTGDDLRQDQLVVQIIMLMDKLLRKENLDLRLTPYKVLATGPDHGMLQFVRAQAIASILADYGNSIMPFMKSGDLDSTEISPQTMDTYIRSTAGYCVITYLLGIGDRHLDNLLLTREGNLIHIDFGFILGRDPKPFPPPMKLCKEMVEAMGGAMSSNYQKFKSYIFIAFNSLRKSANLILNLFSLMVNANIPDIAIEPDKAVWKVQERFRLDLNDEEAIQFIQALVIESVGAFFPQVMEQLHKVAQLWRS</sequence>
<dbReference type="PROSITE" id="PS00915">
    <property type="entry name" value="PI3_4_KINASE_1"/>
    <property type="match status" value="1"/>
</dbReference>
<dbReference type="EMBL" id="DS022314">
    <property type="protein sequence ID" value="OAJ44902.1"/>
    <property type="molecule type" value="Genomic_DNA"/>
</dbReference>
<dbReference type="InterPro" id="IPR035892">
    <property type="entry name" value="C2_domain_sf"/>
</dbReference>
<feature type="domain" description="PI3K/PI4K catalytic" evidence="8">
    <location>
        <begin position="571"/>
        <end position="835"/>
    </location>
</feature>
<dbReference type="GO" id="GO:0006897">
    <property type="term" value="P:endocytosis"/>
    <property type="evidence" value="ECO:0007669"/>
    <property type="project" value="TreeGrafter"/>
</dbReference>
<dbReference type="Gene3D" id="1.25.40.70">
    <property type="entry name" value="Phosphatidylinositol 3-kinase, accessory domain (PIK)"/>
    <property type="match status" value="1"/>
</dbReference>
<dbReference type="Proteomes" id="UP000077115">
    <property type="component" value="Unassembled WGS sequence"/>
</dbReference>
<dbReference type="SUPFAM" id="SSF48371">
    <property type="entry name" value="ARM repeat"/>
    <property type="match status" value="1"/>
</dbReference>
<dbReference type="GO" id="GO:0016303">
    <property type="term" value="F:1-phosphatidylinositol-3-kinase activity"/>
    <property type="evidence" value="ECO:0007669"/>
    <property type="project" value="UniProtKB-UniRule"/>
</dbReference>
<organism evidence="11 12">
    <name type="scientific">Batrachochytrium dendrobatidis (strain JEL423)</name>
    <dbReference type="NCBI Taxonomy" id="403673"/>
    <lineage>
        <taxon>Eukaryota</taxon>
        <taxon>Fungi</taxon>
        <taxon>Fungi incertae sedis</taxon>
        <taxon>Chytridiomycota</taxon>
        <taxon>Chytridiomycota incertae sedis</taxon>
        <taxon>Chytridiomycetes</taxon>
        <taxon>Rhizophydiales</taxon>
        <taxon>Rhizophydiales incertae sedis</taxon>
        <taxon>Batrachochytrium</taxon>
    </lineage>
</organism>
<dbReference type="eggNOG" id="KOG0906">
    <property type="taxonomic scope" value="Eukaryota"/>
</dbReference>
<evidence type="ECO:0000256" key="6">
    <source>
        <dbReference type="ARBA" id="ARBA00023985"/>
    </source>
</evidence>
<keyword evidence="2 7" id="KW-0808">Transferase</keyword>
<dbReference type="InterPro" id="IPR002420">
    <property type="entry name" value="PI3K-type_C2_dom"/>
</dbReference>
<dbReference type="InterPro" id="IPR011009">
    <property type="entry name" value="Kinase-like_dom_sf"/>
</dbReference>
<dbReference type="SUPFAM" id="SSF56112">
    <property type="entry name" value="Protein kinase-like (PK-like)"/>
    <property type="match status" value="1"/>
</dbReference>
<dbReference type="Pfam" id="PF00792">
    <property type="entry name" value="PI3K_C2"/>
    <property type="match status" value="1"/>
</dbReference>
<dbReference type="SUPFAM" id="SSF49562">
    <property type="entry name" value="C2 domain (Calcium/lipid-binding domain, CaLB)"/>
    <property type="match status" value="1"/>
</dbReference>
<evidence type="ECO:0000313" key="11">
    <source>
        <dbReference type="EMBL" id="OAJ44902.1"/>
    </source>
</evidence>
<dbReference type="SMART" id="SM00145">
    <property type="entry name" value="PI3Ka"/>
    <property type="match status" value="1"/>
</dbReference>
<dbReference type="InterPro" id="IPR016024">
    <property type="entry name" value="ARM-type_fold"/>
</dbReference>
<reference evidence="11 12" key="1">
    <citation type="submission" date="2006-10" db="EMBL/GenBank/DDBJ databases">
        <title>The Genome Sequence of Batrachochytrium dendrobatidis JEL423.</title>
        <authorList>
            <consortium name="The Broad Institute Genome Sequencing Platform"/>
            <person name="Birren B."/>
            <person name="Lander E."/>
            <person name="Galagan J."/>
            <person name="Cuomo C."/>
            <person name="Devon K."/>
            <person name="Jaffe D."/>
            <person name="Butler J."/>
            <person name="Alvarez P."/>
            <person name="Gnerre S."/>
            <person name="Grabherr M."/>
            <person name="Kleber M."/>
            <person name="Mauceli E."/>
            <person name="Brockman W."/>
            <person name="Young S."/>
            <person name="LaButti K."/>
            <person name="Sykes S."/>
            <person name="DeCaprio D."/>
            <person name="Crawford M."/>
            <person name="Koehrsen M."/>
            <person name="Engels R."/>
            <person name="Montgomery P."/>
            <person name="Pearson M."/>
            <person name="Howarth C."/>
            <person name="Larson L."/>
            <person name="White J."/>
            <person name="O'Leary S."/>
            <person name="Kodira C."/>
            <person name="Zeng Q."/>
            <person name="Yandava C."/>
            <person name="Alvarado L."/>
            <person name="Longcore J."/>
            <person name="James T."/>
        </authorList>
    </citation>
    <scope>NUCLEOTIDE SEQUENCE [LARGE SCALE GENOMIC DNA]</scope>
    <source>
        <strain evidence="11 12">JEL423</strain>
    </source>
</reference>
<accession>A0A177WYD8</accession>
<dbReference type="InterPro" id="IPR042236">
    <property type="entry name" value="PI3K_accessory_sf"/>
</dbReference>
<dbReference type="InterPro" id="IPR018936">
    <property type="entry name" value="PI3/4_kinase_CS"/>
</dbReference>
<feature type="domain" description="PIK helical" evidence="9">
    <location>
        <begin position="314"/>
        <end position="495"/>
    </location>
</feature>
<evidence type="ECO:0000259" key="9">
    <source>
        <dbReference type="PROSITE" id="PS51545"/>
    </source>
</evidence>
<dbReference type="PANTHER" id="PTHR10048:SF7">
    <property type="entry name" value="PHOSPHATIDYLINOSITOL 3-KINASE CATALYTIC SUBUNIT TYPE 3"/>
    <property type="match status" value="1"/>
</dbReference>
<keyword evidence="3 7" id="KW-0547">Nucleotide-binding</keyword>
<dbReference type="OrthoDB" id="67688at2759"/>
<evidence type="ECO:0000259" key="10">
    <source>
        <dbReference type="PROSITE" id="PS51547"/>
    </source>
</evidence>
<dbReference type="Gene3D" id="3.30.1010.10">
    <property type="entry name" value="Phosphatidylinositol 3-kinase Catalytic Subunit, Chain A, domain 4"/>
    <property type="match status" value="1"/>
</dbReference>
<dbReference type="Gene3D" id="2.60.40.150">
    <property type="entry name" value="C2 domain"/>
    <property type="match status" value="1"/>
</dbReference>
<feature type="domain" description="C2 PI3K-type" evidence="10">
    <location>
        <begin position="66"/>
        <end position="218"/>
    </location>
</feature>
<protein>
    <recommendedName>
        <fullName evidence="7">Phosphatidylinositol 3-kinase VPS34</fullName>
        <ecNumber evidence="7">2.7.1.137</ecNumber>
    </recommendedName>
</protein>
<dbReference type="PIRSF" id="PIRSF000587">
    <property type="entry name" value="PI3K_Vps34"/>
    <property type="match status" value="1"/>
</dbReference>
<dbReference type="GO" id="GO:0000407">
    <property type="term" value="C:phagophore assembly site"/>
    <property type="evidence" value="ECO:0007669"/>
    <property type="project" value="TreeGrafter"/>
</dbReference>
<comment type="similarity">
    <text evidence="1">Belongs to the PI3/PI4-kinase family. Type III PI4K subfamily.</text>
</comment>
<dbReference type="InterPro" id="IPR000403">
    <property type="entry name" value="PI3/4_kinase_cat_dom"/>
</dbReference>
<dbReference type="AlphaFoldDB" id="A0A177WYD8"/>
<dbReference type="FunFam" id="1.25.40.70:FF:000009">
    <property type="entry name" value="Phosphatidylinositol 3-kinase VPS34"/>
    <property type="match status" value="1"/>
</dbReference>
<dbReference type="GO" id="GO:0048015">
    <property type="term" value="P:phosphatidylinositol-mediated signaling"/>
    <property type="evidence" value="ECO:0007669"/>
    <property type="project" value="TreeGrafter"/>
</dbReference>
<dbReference type="SMART" id="SM00146">
    <property type="entry name" value="PI3Kc"/>
    <property type="match status" value="1"/>
</dbReference>
<dbReference type="GO" id="GO:0034272">
    <property type="term" value="C:phosphatidylinositol 3-kinase complex, class III, type II"/>
    <property type="evidence" value="ECO:0007669"/>
    <property type="project" value="TreeGrafter"/>
</dbReference>
<keyword evidence="5 7" id="KW-0067">ATP-binding</keyword>
<dbReference type="InterPro" id="IPR036940">
    <property type="entry name" value="PI3/4_kinase_cat_sf"/>
</dbReference>
<dbReference type="SMART" id="SM00142">
    <property type="entry name" value="PI3K_C2"/>
    <property type="match status" value="1"/>
</dbReference>
<name>A0A177WYD8_BATDL</name>
<dbReference type="CDD" id="cd00870">
    <property type="entry name" value="PI3Ka_III"/>
    <property type="match status" value="1"/>
</dbReference>
<dbReference type="CDD" id="cd08397">
    <property type="entry name" value="C2_PI3K_class_III"/>
    <property type="match status" value="1"/>
</dbReference>
<dbReference type="InterPro" id="IPR057756">
    <property type="entry name" value="PI3-kinase_type3/VPS34_cat"/>
</dbReference>
<evidence type="ECO:0000313" key="12">
    <source>
        <dbReference type="Proteomes" id="UP000077115"/>
    </source>
</evidence>
<comment type="catalytic activity">
    <reaction evidence="6">
        <text>a 1,2-diacyl-sn-glycero-3-phospho-(1D-myo-inositol) + ATP = a 1,2-diacyl-sn-glycero-3-phospho-(1D-myo-inositol-3-phosphate) + ADP + H(+)</text>
        <dbReference type="Rhea" id="RHEA:12709"/>
        <dbReference type="ChEBI" id="CHEBI:15378"/>
        <dbReference type="ChEBI" id="CHEBI:30616"/>
        <dbReference type="ChEBI" id="CHEBI:57880"/>
        <dbReference type="ChEBI" id="CHEBI:58088"/>
        <dbReference type="ChEBI" id="CHEBI:456216"/>
        <dbReference type="EC" id="2.7.1.137"/>
    </reaction>
    <physiologicalReaction direction="left-to-right" evidence="6">
        <dbReference type="Rhea" id="RHEA:12710"/>
    </physiologicalReaction>
</comment>
<dbReference type="PROSITE" id="PS50290">
    <property type="entry name" value="PI3_4_KINASE_3"/>
    <property type="match status" value="1"/>
</dbReference>
<keyword evidence="4 7" id="KW-0418">Kinase</keyword>
<evidence type="ECO:0000256" key="5">
    <source>
        <dbReference type="ARBA" id="ARBA00022840"/>
    </source>
</evidence>
<evidence type="ECO:0000256" key="3">
    <source>
        <dbReference type="ARBA" id="ARBA00022741"/>
    </source>
</evidence>
<dbReference type="STRING" id="403673.A0A177WYD8"/>
<evidence type="ECO:0000256" key="1">
    <source>
        <dbReference type="ARBA" id="ARBA00006209"/>
    </source>
</evidence>
<dbReference type="Pfam" id="PF00454">
    <property type="entry name" value="PI3_PI4_kinase"/>
    <property type="match status" value="2"/>
</dbReference>
<dbReference type="GO" id="GO:0000045">
    <property type="term" value="P:autophagosome assembly"/>
    <property type="evidence" value="ECO:0007669"/>
    <property type="project" value="TreeGrafter"/>
</dbReference>